<feature type="transmembrane region" description="Helical" evidence="1">
    <location>
        <begin position="21"/>
        <end position="42"/>
    </location>
</feature>
<evidence type="ECO:0008006" key="4">
    <source>
        <dbReference type="Google" id="ProtNLM"/>
    </source>
</evidence>
<keyword evidence="1" id="KW-0812">Transmembrane</keyword>
<protein>
    <recommendedName>
        <fullName evidence="4">Glycerophosphoryl diester phosphodiesterase membrane domain-containing protein</fullName>
    </recommendedName>
</protein>
<organism evidence="2 3">
    <name type="scientific">Roseisalinus antarcticus</name>
    <dbReference type="NCBI Taxonomy" id="254357"/>
    <lineage>
        <taxon>Bacteria</taxon>
        <taxon>Pseudomonadati</taxon>
        <taxon>Pseudomonadota</taxon>
        <taxon>Alphaproteobacteria</taxon>
        <taxon>Rhodobacterales</taxon>
        <taxon>Roseobacteraceae</taxon>
        <taxon>Roseisalinus</taxon>
    </lineage>
</organism>
<feature type="transmembrane region" description="Helical" evidence="1">
    <location>
        <begin position="156"/>
        <end position="178"/>
    </location>
</feature>
<dbReference type="OrthoDB" id="7704812at2"/>
<evidence type="ECO:0000313" key="2">
    <source>
        <dbReference type="EMBL" id="SLN32663.1"/>
    </source>
</evidence>
<reference evidence="2 3" key="1">
    <citation type="submission" date="2017-03" db="EMBL/GenBank/DDBJ databases">
        <authorList>
            <person name="Afonso C.L."/>
            <person name="Miller P.J."/>
            <person name="Scott M.A."/>
            <person name="Spackman E."/>
            <person name="Goraichik I."/>
            <person name="Dimitrov K.M."/>
            <person name="Suarez D.L."/>
            <person name="Swayne D.E."/>
        </authorList>
    </citation>
    <scope>NUCLEOTIDE SEQUENCE [LARGE SCALE GENOMIC DNA]</scope>
    <source>
        <strain evidence="2 3">CECT 7023</strain>
    </source>
</reference>
<proteinExistence type="predicted"/>
<sequence>MSVNIMRHAILMVLNNLADALRASLGPIMIGVVAVVAIAAVLNVNPMLLFAPPDFGMMDPGAMDPSGMGQMPQGYPQFALLALISAVWSLVIFSWVSVTWHRFILLEEYPGSLPAIADRPIWAYIRKSLWLAILIILVFIPIILLLSLALGPMLAILGQFGALAFSLVLGLIFGYVWLRWSLILPAVAVGRQMTVSESWQATKPMSGTIWGVAFLLILLNFVLGLITLPFGASLVALLLAQIVNWFTLMVGMSVLTTLYGNVVEKRPLAE</sequence>
<evidence type="ECO:0000256" key="1">
    <source>
        <dbReference type="SAM" id="Phobius"/>
    </source>
</evidence>
<keyword evidence="1" id="KW-1133">Transmembrane helix</keyword>
<gene>
    <name evidence="2" type="ORF">ROA7023_01128</name>
</gene>
<accession>A0A1Y5S6C9</accession>
<dbReference type="Proteomes" id="UP000193900">
    <property type="component" value="Unassembled WGS sequence"/>
</dbReference>
<keyword evidence="1" id="KW-0472">Membrane</keyword>
<dbReference type="RefSeq" id="WP_143535451.1">
    <property type="nucleotide sequence ID" value="NZ_FWFZ01000004.1"/>
</dbReference>
<dbReference type="EMBL" id="FWFZ01000004">
    <property type="protein sequence ID" value="SLN32663.1"/>
    <property type="molecule type" value="Genomic_DNA"/>
</dbReference>
<feature type="transmembrane region" description="Helical" evidence="1">
    <location>
        <begin position="234"/>
        <end position="259"/>
    </location>
</feature>
<evidence type="ECO:0000313" key="3">
    <source>
        <dbReference type="Proteomes" id="UP000193900"/>
    </source>
</evidence>
<feature type="transmembrane region" description="Helical" evidence="1">
    <location>
        <begin position="129"/>
        <end position="150"/>
    </location>
</feature>
<name>A0A1Y5S6C9_9RHOB</name>
<keyword evidence="3" id="KW-1185">Reference proteome</keyword>
<dbReference type="AlphaFoldDB" id="A0A1Y5S6C9"/>
<feature type="transmembrane region" description="Helical" evidence="1">
    <location>
        <begin position="208"/>
        <end position="228"/>
    </location>
</feature>
<feature type="transmembrane region" description="Helical" evidence="1">
    <location>
        <begin position="78"/>
        <end position="98"/>
    </location>
</feature>